<evidence type="ECO:0000259" key="7">
    <source>
        <dbReference type="PROSITE" id="PS50112"/>
    </source>
</evidence>
<feature type="domain" description="PAS" evidence="7">
    <location>
        <begin position="187"/>
        <end position="258"/>
    </location>
</feature>
<dbReference type="InterPro" id="IPR029016">
    <property type="entry name" value="GAF-like_dom_sf"/>
</dbReference>
<dbReference type="InterPro" id="IPR000700">
    <property type="entry name" value="PAS-assoc_C"/>
</dbReference>
<evidence type="ECO:0000313" key="10">
    <source>
        <dbReference type="Proteomes" id="UP000016843"/>
    </source>
</evidence>
<dbReference type="SMART" id="SM00065">
    <property type="entry name" value="GAF"/>
    <property type="match status" value="1"/>
</dbReference>
<name>U5BVN8_9BACT</name>
<evidence type="ECO:0000259" key="6">
    <source>
        <dbReference type="PROSITE" id="PS50109"/>
    </source>
</evidence>
<dbReference type="SUPFAM" id="SSF55785">
    <property type="entry name" value="PYP-like sensor domain (PAS domain)"/>
    <property type="match status" value="5"/>
</dbReference>
<dbReference type="InterPro" id="IPR001610">
    <property type="entry name" value="PAC"/>
</dbReference>
<dbReference type="Pfam" id="PF00989">
    <property type="entry name" value="PAS"/>
    <property type="match status" value="1"/>
</dbReference>
<dbReference type="SUPFAM" id="SSF55781">
    <property type="entry name" value="GAF domain-like"/>
    <property type="match status" value="1"/>
</dbReference>
<dbReference type="Pfam" id="PF00512">
    <property type="entry name" value="HisKA"/>
    <property type="match status" value="1"/>
</dbReference>
<dbReference type="InterPro" id="IPR036890">
    <property type="entry name" value="HATPase_C_sf"/>
</dbReference>
<dbReference type="InterPro" id="IPR004358">
    <property type="entry name" value="Sig_transdc_His_kin-like_C"/>
</dbReference>
<dbReference type="GO" id="GO:0000155">
    <property type="term" value="F:phosphorelay sensor kinase activity"/>
    <property type="evidence" value="ECO:0007669"/>
    <property type="project" value="InterPro"/>
</dbReference>
<dbReference type="SMART" id="SM00086">
    <property type="entry name" value="PAC"/>
    <property type="match status" value="4"/>
</dbReference>
<keyword evidence="10" id="KW-1185">Reference proteome</keyword>
<gene>
    <name evidence="9" type="ORF">P872_12435</name>
</gene>
<dbReference type="Gene3D" id="2.10.70.100">
    <property type="match status" value="1"/>
</dbReference>
<dbReference type="PROSITE" id="PS50112">
    <property type="entry name" value="PAS"/>
    <property type="match status" value="4"/>
</dbReference>
<dbReference type="CDD" id="cd00130">
    <property type="entry name" value="PAS"/>
    <property type="match status" value="5"/>
</dbReference>
<dbReference type="NCBIfam" id="TIGR00229">
    <property type="entry name" value="sensory_box"/>
    <property type="match status" value="5"/>
</dbReference>
<dbReference type="SUPFAM" id="SSF55874">
    <property type="entry name" value="ATPase domain of HSP90 chaperone/DNA topoisomerase II/histidine kinase"/>
    <property type="match status" value="1"/>
</dbReference>
<evidence type="ECO:0000256" key="1">
    <source>
        <dbReference type="ARBA" id="ARBA00000085"/>
    </source>
</evidence>
<dbReference type="InterPro" id="IPR013656">
    <property type="entry name" value="PAS_4"/>
</dbReference>
<dbReference type="InterPro" id="IPR003018">
    <property type="entry name" value="GAF"/>
</dbReference>
<evidence type="ECO:0000256" key="3">
    <source>
        <dbReference type="ARBA" id="ARBA00022553"/>
    </source>
</evidence>
<accession>U5BVN8</accession>
<dbReference type="Pfam" id="PF13426">
    <property type="entry name" value="PAS_9"/>
    <property type="match status" value="1"/>
</dbReference>
<dbReference type="Pfam" id="PF08447">
    <property type="entry name" value="PAS_3"/>
    <property type="match status" value="1"/>
</dbReference>
<feature type="domain" description="PAS" evidence="7">
    <location>
        <begin position="311"/>
        <end position="363"/>
    </location>
</feature>
<feature type="domain" description="Histidine kinase" evidence="6">
    <location>
        <begin position="891"/>
        <end position="1104"/>
    </location>
</feature>
<dbReference type="EC" id="2.7.13.3" evidence="2"/>
<dbReference type="FunFam" id="3.30.565.10:FF:000006">
    <property type="entry name" value="Sensor histidine kinase WalK"/>
    <property type="match status" value="1"/>
</dbReference>
<dbReference type="Gene3D" id="1.10.287.130">
    <property type="match status" value="1"/>
</dbReference>
<dbReference type="SMART" id="SM00388">
    <property type="entry name" value="HisKA"/>
    <property type="match status" value="1"/>
</dbReference>
<protein>
    <recommendedName>
        <fullName evidence="2">histidine kinase</fullName>
        <ecNumber evidence="2">2.7.13.3</ecNumber>
    </recommendedName>
</protein>
<dbReference type="InterPro" id="IPR005467">
    <property type="entry name" value="His_kinase_dom"/>
</dbReference>
<dbReference type="Pfam" id="PF02518">
    <property type="entry name" value="HATPase_c"/>
    <property type="match status" value="1"/>
</dbReference>
<dbReference type="InterPro" id="IPR036097">
    <property type="entry name" value="HisK_dim/P_sf"/>
</dbReference>
<dbReference type="eggNOG" id="COG4251">
    <property type="taxonomic scope" value="Bacteria"/>
</dbReference>
<dbReference type="InterPro" id="IPR052162">
    <property type="entry name" value="Sensor_kinase/Photoreceptor"/>
</dbReference>
<evidence type="ECO:0000256" key="2">
    <source>
        <dbReference type="ARBA" id="ARBA00012438"/>
    </source>
</evidence>
<sequence>MNHPLLKKQDFQMEKSPHQTVEISQKQKKPIDILKNDFHIKKQTTQSEEFIEPLSGFSLLQTQSLLFSVLNGSNSGISITDDKGVFIFVNEEFCRILGCSRSELLGKNFINCIPEAFQKQALADHQDFIKTGIEKPVFWQTTRKDGAHIDLSETVQLLVQPDGQRLKMSTITDLTEKNKAEETIFRERNLLRTLIDIIPDNIFVKDRDSRHLINNKANLELIGAKSEKDTIGKTIAEFVNAADAQKFLEDDRKVIESEIGLFNQEETILNKNGSLKTLLTTKIPLRDKSGWVIGLVGISRDISVIKKREQELKLMESVITNSTDSVIITESNLLDAPGPKIIYVNNAFTRLTGYGSEEVMGRNPRFLQGPNSDFSALGLLGVALRRKEPFEIETINYKKGGEEFWVNISVTPLKDEGGTLTHFLAIQRDITERKLSEAALIAKTKLLKGIAVVIETLMDFDDWEKAVSNCLKIMGETVDADRAYFIKNYRDPLTNRLMANQELEWTNGKVSIQIDNPHYKAIELEEHPLFLEAINHKKPFAYLTKDLDDPTKKILEEQDILSTLQVPIFIENDFYGYIGFDDCTKGRIWNADEISFLQSLTTNLAVAMERKDNLDTIKRNLQEKNTILESIGDAFFAVNKKGEVTYMNHTSRKLLKLEKEEILGANLWETYRDLKESAFYSNYHKAIKTMKPVHFDEYNPALDIWFGVSAFPSSSGLSVYFRDITEKRRKEEEIAIYNQRFEKLSKATNDAIWDWDIPSNALFWGEGFKILFGFDIINEKPTWEKWEKQLHEIDHQKVIGNLARVFGDPKEHYFENEYRLQKSDGSYAYVIDRGSIIRNSKGKPVRMIGAIQDITHRKEYEGSLQNLNTELLKSNKDLSISNQELEQFAYVASHDLQEPLRMITSFLTQIERKYGAILDEKGKKYIHFAVDGAQRMREIILELLEFSRVGRPDGAKEPIDTTLLIQEVLLYNRKLITGKKAKIVFSNLPEIYGFKNPLQLLFQNLITNAVKYQKEGQKPLITIEGKEMETHWEFSVQDNGIGINAEYFDKIFIIFQRLHQKDEYSGSGMGLAICKKIIENHNGKIWVSSVEGEGSSFHFTLGKQ</sequence>
<keyword evidence="4" id="KW-0808">Transferase</keyword>
<dbReference type="Gene3D" id="3.30.450.20">
    <property type="entry name" value="PAS domain"/>
    <property type="match status" value="5"/>
</dbReference>
<dbReference type="SMART" id="SM00387">
    <property type="entry name" value="HATPase_c"/>
    <property type="match status" value="1"/>
</dbReference>
<reference evidence="9 10" key="1">
    <citation type="journal article" date="2013" name="Genome Announc.">
        <title>Draft Genome Sequence of the Psychrophilic and Alkaliphilic Rhodonellum psychrophilum Strain GCM71T.</title>
        <authorList>
            <person name="Hauptmann A.L."/>
            <person name="Glaring M.A."/>
            <person name="Hallin P.F."/>
            <person name="Prieme A."/>
            <person name="Stougaard P."/>
        </authorList>
    </citation>
    <scope>NUCLEOTIDE SEQUENCE [LARGE SCALE GENOMIC DNA]</scope>
    <source>
        <strain evidence="9 10">GCM71</strain>
    </source>
</reference>
<organism evidence="9 10">
    <name type="scientific">Rhodonellum psychrophilum GCM71 = DSM 17998</name>
    <dbReference type="NCBI Taxonomy" id="1123057"/>
    <lineage>
        <taxon>Bacteria</taxon>
        <taxon>Pseudomonadati</taxon>
        <taxon>Bacteroidota</taxon>
        <taxon>Cytophagia</taxon>
        <taxon>Cytophagales</taxon>
        <taxon>Cytophagaceae</taxon>
        <taxon>Rhodonellum</taxon>
    </lineage>
</organism>
<dbReference type="Proteomes" id="UP000016843">
    <property type="component" value="Unassembled WGS sequence"/>
</dbReference>
<comment type="catalytic activity">
    <reaction evidence="1">
        <text>ATP + protein L-histidine = ADP + protein N-phospho-L-histidine.</text>
        <dbReference type="EC" id="2.7.13.3"/>
    </reaction>
</comment>
<dbReference type="PANTHER" id="PTHR43304:SF1">
    <property type="entry name" value="PAC DOMAIN-CONTAINING PROTEIN"/>
    <property type="match status" value="1"/>
</dbReference>
<dbReference type="InterPro" id="IPR003594">
    <property type="entry name" value="HATPase_dom"/>
</dbReference>
<dbReference type="Pfam" id="PF08448">
    <property type="entry name" value="PAS_4"/>
    <property type="match status" value="2"/>
</dbReference>
<dbReference type="GO" id="GO:0006355">
    <property type="term" value="P:regulation of DNA-templated transcription"/>
    <property type="evidence" value="ECO:0007669"/>
    <property type="project" value="InterPro"/>
</dbReference>
<dbReference type="eggNOG" id="COG2202">
    <property type="taxonomic scope" value="Bacteria"/>
</dbReference>
<dbReference type="PROSITE" id="PS50113">
    <property type="entry name" value="PAC"/>
    <property type="match status" value="3"/>
</dbReference>
<dbReference type="SUPFAM" id="SSF47384">
    <property type="entry name" value="Homodimeric domain of signal transducing histidine kinase"/>
    <property type="match status" value="1"/>
</dbReference>
<comment type="caution">
    <text evidence="9">The sequence shown here is derived from an EMBL/GenBank/DDBJ whole genome shotgun (WGS) entry which is preliminary data.</text>
</comment>
<dbReference type="Pfam" id="PF01590">
    <property type="entry name" value="GAF"/>
    <property type="match status" value="1"/>
</dbReference>
<dbReference type="PROSITE" id="PS50109">
    <property type="entry name" value="HIS_KIN"/>
    <property type="match status" value="1"/>
</dbReference>
<dbReference type="SMART" id="SM00091">
    <property type="entry name" value="PAS"/>
    <property type="match status" value="5"/>
</dbReference>
<dbReference type="InterPro" id="IPR035965">
    <property type="entry name" value="PAS-like_dom_sf"/>
</dbReference>
<evidence type="ECO:0000259" key="8">
    <source>
        <dbReference type="PROSITE" id="PS50113"/>
    </source>
</evidence>
<dbReference type="InterPro" id="IPR013767">
    <property type="entry name" value="PAS_fold"/>
</dbReference>
<dbReference type="AlphaFoldDB" id="U5BVN8"/>
<feature type="domain" description="PAC" evidence="8">
    <location>
        <begin position="814"/>
        <end position="866"/>
    </location>
</feature>
<dbReference type="InterPro" id="IPR003661">
    <property type="entry name" value="HisK_dim/P_dom"/>
</dbReference>
<dbReference type="InterPro" id="IPR013655">
    <property type="entry name" value="PAS_fold_3"/>
</dbReference>
<evidence type="ECO:0000313" key="9">
    <source>
        <dbReference type="EMBL" id="ERM80666.1"/>
    </source>
</evidence>
<keyword evidence="5" id="KW-0418">Kinase</keyword>
<dbReference type="InterPro" id="IPR000014">
    <property type="entry name" value="PAS"/>
</dbReference>
<feature type="domain" description="PAS" evidence="7">
    <location>
        <begin position="620"/>
        <end position="690"/>
    </location>
</feature>
<dbReference type="PANTHER" id="PTHR43304">
    <property type="entry name" value="PHYTOCHROME-LIKE PROTEIN CPH1"/>
    <property type="match status" value="1"/>
</dbReference>
<dbReference type="Gene3D" id="3.30.565.10">
    <property type="entry name" value="Histidine kinase-like ATPase, C-terminal domain"/>
    <property type="match status" value="1"/>
</dbReference>
<feature type="domain" description="PAS" evidence="7">
    <location>
        <begin position="62"/>
        <end position="136"/>
    </location>
</feature>
<feature type="domain" description="PAC" evidence="8">
    <location>
        <begin position="388"/>
        <end position="442"/>
    </location>
</feature>
<dbReference type="CDD" id="cd00082">
    <property type="entry name" value="HisKA"/>
    <property type="match status" value="1"/>
</dbReference>
<dbReference type="EMBL" id="AWXR01000083">
    <property type="protein sequence ID" value="ERM80666.1"/>
    <property type="molecule type" value="Genomic_DNA"/>
</dbReference>
<proteinExistence type="predicted"/>
<evidence type="ECO:0000256" key="4">
    <source>
        <dbReference type="ARBA" id="ARBA00022679"/>
    </source>
</evidence>
<feature type="domain" description="PAC" evidence="8">
    <location>
        <begin position="262"/>
        <end position="314"/>
    </location>
</feature>
<evidence type="ECO:0000256" key="5">
    <source>
        <dbReference type="ARBA" id="ARBA00022777"/>
    </source>
</evidence>
<dbReference type="Gene3D" id="3.30.450.40">
    <property type="match status" value="1"/>
</dbReference>
<dbReference type="PRINTS" id="PR00344">
    <property type="entry name" value="BCTRLSENSOR"/>
</dbReference>
<keyword evidence="3" id="KW-0597">Phosphoprotein</keyword>